<dbReference type="InterPro" id="IPR008927">
    <property type="entry name" value="6-PGluconate_DH-like_C_sf"/>
</dbReference>
<dbReference type="NCBIfam" id="NF007161">
    <property type="entry name" value="PRK09599.1"/>
    <property type="match status" value="1"/>
</dbReference>
<dbReference type="InterPro" id="IPR006183">
    <property type="entry name" value="Pgluconate_DH"/>
</dbReference>
<dbReference type="Gene3D" id="1.10.1040.10">
    <property type="entry name" value="N-(1-d-carboxylethyl)-l-norvaline Dehydrogenase, domain 2"/>
    <property type="match status" value="1"/>
</dbReference>
<evidence type="ECO:0000256" key="4">
    <source>
        <dbReference type="SAM" id="MobiDB-lite"/>
    </source>
</evidence>
<dbReference type="InterPro" id="IPR002204">
    <property type="entry name" value="3-OH-isobutyrate_DH-rel_CS"/>
</dbReference>
<gene>
    <name evidence="6" type="ORF">Dcar01_02020</name>
</gene>
<dbReference type="InterPro" id="IPR006114">
    <property type="entry name" value="6PGDH_C"/>
</dbReference>
<dbReference type="SMART" id="SM01350">
    <property type="entry name" value="6PGD"/>
    <property type="match status" value="1"/>
</dbReference>
<reference evidence="6 7" key="1">
    <citation type="submission" date="2024-02" db="EMBL/GenBank/DDBJ databases">
        <title>Deinococcus carri NBRC 110142.</title>
        <authorList>
            <person name="Ichikawa N."/>
            <person name="Katano-Makiyama Y."/>
            <person name="Hidaka K."/>
        </authorList>
    </citation>
    <scope>NUCLEOTIDE SEQUENCE [LARGE SCALE GENOMIC DNA]</scope>
    <source>
        <strain evidence="6 7">NBRC 110142</strain>
    </source>
</reference>
<comment type="similarity">
    <text evidence="1">Belongs to the 6-phosphogluconate dehydrogenase family.</text>
</comment>
<dbReference type="InterPro" id="IPR006115">
    <property type="entry name" value="6PGDH_NADP-bd"/>
</dbReference>
<dbReference type="RefSeq" id="WP_425557178.1">
    <property type="nucleotide sequence ID" value="NZ_BAABRP010000006.1"/>
</dbReference>
<evidence type="ECO:0000256" key="3">
    <source>
        <dbReference type="ARBA" id="ARBA00023064"/>
    </source>
</evidence>
<dbReference type="PANTHER" id="PTHR11811">
    <property type="entry name" value="6-PHOSPHOGLUCONATE DEHYDROGENASE"/>
    <property type="match status" value="1"/>
</dbReference>
<dbReference type="EMBL" id="BAABRP010000006">
    <property type="protein sequence ID" value="GAA5513287.1"/>
    <property type="molecule type" value="Genomic_DNA"/>
</dbReference>
<feature type="region of interest" description="Disordered" evidence="4">
    <location>
        <begin position="312"/>
        <end position="366"/>
    </location>
</feature>
<dbReference type="PROSITE" id="PS00461">
    <property type="entry name" value="6PGD"/>
    <property type="match status" value="1"/>
</dbReference>
<proteinExistence type="inferred from homology"/>
<sequence length="366" mass="39432">MKMGMIGLGKMGGNMVLRLTQGGQQIVGYDRNPDNVALIESQGAEGARTMDELIDKLGEPGQRAVWVMVPAGEITQSVIDDLAARLAPGDIIIDGGNSNFKDTMRRAAALAQQGIHFVDVGTSGGVWGLKEGYAMMIGGPEEAVERLRPIFEVLAPAPNEGWGRMGPSGSGHYVKMVHNGIEYGMMEAYAEGFELMHAHQVFNLDMAQIAELWRHGSVIRSWLLDLTAEALKNQTDFSQLSDYVADSGEGRWTVIDSIELGVPTPVITLATQMRFRSQQEVSYAGQMLSAMRRAFGGHAVKVLESTRQEGVVPEVQPGEHPKAAAPENIPVEAAHADTGSRRQAEELGETGQNRVTGDSPVPGKNA</sequence>
<comment type="caution">
    <text evidence="6">The sequence shown here is derived from an EMBL/GenBank/DDBJ whole genome shotgun (WGS) entry which is preliminary data.</text>
</comment>
<dbReference type="InterPro" id="IPR036291">
    <property type="entry name" value="NAD(P)-bd_dom_sf"/>
</dbReference>
<dbReference type="NCBIfam" id="TIGR00872">
    <property type="entry name" value="gnd_rel"/>
    <property type="match status" value="1"/>
</dbReference>
<name>A0ABP9W7H5_9DEIO</name>
<dbReference type="SUPFAM" id="SSF48179">
    <property type="entry name" value="6-phosphogluconate dehydrogenase C-terminal domain-like"/>
    <property type="match status" value="1"/>
</dbReference>
<dbReference type="Proteomes" id="UP001401887">
    <property type="component" value="Unassembled WGS sequence"/>
</dbReference>
<feature type="compositionally biased region" description="Basic and acidic residues" evidence="4">
    <location>
        <begin position="334"/>
        <end position="345"/>
    </location>
</feature>
<dbReference type="InterPro" id="IPR013328">
    <property type="entry name" value="6PGD_dom2"/>
</dbReference>
<keyword evidence="3" id="KW-0311">Gluconate utilization</keyword>
<protein>
    <submittedName>
        <fullName evidence="6">6-phosphogluconate dehydrogenase, NAD(+)-dependent, decarboxylating</fullName>
    </submittedName>
</protein>
<dbReference type="Gene3D" id="3.40.50.720">
    <property type="entry name" value="NAD(P)-binding Rossmann-like Domain"/>
    <property type="match status" value="1"/>
</dbReference>
<keyword evidence="2" id="KW-0560">Oxidoreductase</keyword>
<keyword evidence="7" id="KW-1185">Reference proteome</keyword>
<evidence type="ECO:0000313" key="6">
    <source>
        <dbReference type="EMBL" id="GAA5513287.1"/>
    </source>
</evidence>
<feature type="domain" description="6-phosphogluconate dehydrogenase C-terminal" evidence="5">
    <location>
        <begin position="171"/>
        <end position="339"/>
    </location>
</feature>
<dbReference type="InterPro" id="IPR004849">
    <property type="entry name" value="6DGDH_YqeC"/>
</dbReference>
<dbReference type="SUPFAM" id="SSF51735">
    <property type="entry name" value="NAD(P)-binding Rossmann-fold domains"/>
    <property type="match status" value="1"/>
</dbReference>
<evidence type="ECO:0000259" key="5">
    <source>
        <dbReference type="SMART" id="SM01350"/>
    </source>
</evidence>
<evidence type="ECO:0000313" key="7">
    <source>
        <dbReference type="Proteomes" id="UP001401887"/>
    </source>
</evidence>
<dbReference type="Pfam" id="PF03446">
    <property type="entry name" value="NAD_binding_2"/>
    <property type="match status" value="1"/>
</dbReference>
<evidence type="ECO:0000256" key="1">
    <source>
        <dbReference type="ARBA" id="ARBA00008419"/>
    </source>
</evidence>
<evidence type="ECO:0000256" key="2">
    <source>
        <dbReference type="ARBA" id="ARBA00023002"/>
    </source>
</evidence>
<dbReference type="PROSITE" id="PS00895">
    <property type="entry name" value="3_HYDROXYISOBUT_DH"/>
    <property type="match status" value="1"/>
</dbReference>
<dbReference type="InterPro" id="IPR006184">
    <property type="entry name" value="6PGdom_BS"/>
</dbReference>
<organism evidence="6 7">
    <name type="scientific">Deinococcus carri</name>
    <dbReference type="NCBI Taxonomy" id="1211323"/>
    <lineage>
        <taxon>Bacteria</taxon>
        <taxon>Thermotogati</taxon>
        <taxon>Deinococcota</taxon>
        <taxon>Deinococci</taxon>
        <taxon>Deinococcales</taxon>
        <taxon>Deinococcaceae</taxon>
        <taxon>Deinococcus</taxon>
    </lineage>
</organism>
<dbReference type="PRINTS" id="PR00076">
    <property type="entry name" value="6PGDHDRGNASE"/>
</dbReference>
<accession>A0ABP9W7H5</accession>
<dbReference type="Pfam" id="PF00393">
    <property type="entry name" value="6PGD"/>
    <property type="match status" value="1"/>
</dbReference>